<dbReference type="RefSeq" id="WP_306305385.1">
    <property type="nucleotide sequence ID" value="NZ_JBIAQY010000016.1"/>
</dbReference>
<evidence type="ECO:0000313" key="1">
    <source>
        <dbReference type="EMBL" id="MFF3572994.1"/>
    </source>
</evidence>
<evidence type="ECO:0000313" key="2">
    <source>
        <dbReference type="Proteomes" id="UP001601992"/>
    </source>
</evidence>
<keyword evidence="2" id="KW-1185">Reference proteome</keyword>
<dbReference type="EMBL" id="JBIAQY010000016">
    <property type="protein sequence ID" value="MFF3572994.1"/>
    <property type="molecule type" value="Genomic_DNA"/>
</dbReference>
<dbReference type="InterPro" id="IPR036390">
    <property type="entry name" value="WH_DNA-bd_sf"/>
</dbReference>
<organism evidence="1 2">
    <name type="scientific">Nocardia jiangxiensis</name>
    <dbReference type="NCBI Taxonomy" id="282685"/>
    <lineage>
        <taxon>Bacteria</taxon>
        <taxon>Bacillati</taxon>
        <taxon>Actinomycetota</taxon>
        <taxon>Actinomycetes</taxon>
        <taxon>Mycobacteriales</taxon>
        <taxon>Nocardiaceae</taxon>
        <taxon>Nocardia</taxon>
    </lineage>
</organism>
<proteinExistence type="predicted"/>
<name>A0ABW6S9R1_9NOCA</name>
<dbReference type="Proteomes" id="UP001601992">
    <property type="component" value="Unassembled WGS sequence"/>
</dbReference>
<dbReference type="SUPFAM" id="SSF46785">
    <property type="entry name" value="Winged helix' DNA-binding domain"/>
    <property type="match status" value="1"/>
</dbReference>
<reference evidence="1 2" key="1">
    <citation type="submission" date="2024-10" db="EMBL/GenBank/DDBJ databases">
        <title>The Natural Products Discovery Center: Release of the First 8490 Sequenced Strains for Exploring Actinobacteria Biosynthetic Diversity.</title>
        <authorList>
            <person name="Kalkreuter E."/>
            <person name="Kautsar S.A."/>
            <person name="Yang D."/>
            <person name="Bader C.D."/>
            <person name="Teijaro C.N."/>
            <person name="Fluegel L."/>
            <person name="Davis C.M."/>
            <person name="Simpson J.R."/>
            <person name="Lauterbach L."/>
            <person name="Steele A.D."/>
            <person name="Gui C."/>
            <person name="Meng S."/>
            <person name="Li G."/>
            <person name="Viehrig K."/>
            <person name="Ye F."/>
            <person name="Su P."/>
            <person name="Kiefer A.F."/>
            <person name="Nichols A."/>
            <person name="Cepeda A.J."/>
            <person name="Yan W."/>
            <person name="Fan B."/>
            <person name="Jiang Y."/>
            <person name="Adhikari A."/>
            <person name="Zheng C.-J."/>
            <person name="Schuster L."/>
            <person name="Cowan T.M."/>
            <person name="Smanski M.J."/>
            <person name="Chevrette M.G."/>
            <person name="De Carvalho L.P.S."/>
            <person name="Shen B."/>
        </authorList>
    </citation>
    <scope>NUCLEOTIDE SEQUENCE [LARGE SCALE GENOMIC DNA]</scope>
    <source>
        <strain evidence="1 2">NPDC002593</strain>
    </source>
</reference>
<protein>
    <submittedName>
        <fullName evidence="1">MarR family transcriptional regulator</fullName>
    </submittedName>
</protein>
<comment type="caution">
    <text evidence="1">The sequence shown here is derived from an EMBL/GenBank/DDBJ whole genome shotgun (WGS) entry which is preliminary data.</text>
</comment>
<gene>
    <name evidence="1" type="ORF">ACFYXQ_35045</name>
</gene>
<sequence>MTAPDRLTQHMEATMPNDFDILHSLRVKGLASDPVLAAMSGVSPTELPDRLAALIDGGLVVRREGRLAGSSLTPAGRTEYQSALANDSETTAAHAQLDRLYTAFLPINGRFKDVCHDWQMRTDTEPNDHSDAEFDAEVIGRLASVHREMADHLETVSQALPRYGRYRIRLTDALARVREGDNAAFARPMYDSYHDIWMELHQDLLLSLGRERGEHDEG</sequence>
<accession>A0ABW6S9R1</accession>